<organism evidence="2 3">
    <name type="scientific">Fimbriiglobus ruber</name>
    <dbReference type="NCBI Taxonomy" id="1908690"/>
    <lineage>
        <taxon>Bacteria</taxon>
        <taxon>Pseudomonadati</taxon>
        <taxon>Planctomycetota</taxon>
        <taxon>Planctomycetia</taxon>
        <taxon>Gemmatales</taxon>
        <taxon>Gemmataceae</taxon>
        <taxon>Fimbriiglobus</taxon>
    </lineage>
</organism>
<dbReference type="EMBL" id="NIDE01000018">
    <property type="protein sequence ID" value="OWK35342.1"/>
    <property type="molecule type" value="Genomic_DNA"/>
</dbReference>
<dbReference type="Proteomes" id="UP000214646">
    <property type="component" value="Unassembled WGS sequence"/>
</dbReference>
<keyword evidence="3" id="KW-1185">Reference proteome</keyword>
<accession>A0A225D1E9</accession>
<proteinExistence type="predicted"/>
<name>A0A225D1E9_9BACT</name>
<sequence length="64" mass="6940">MWYTRQLADAAGKPSPTRNRSVFGRAVRPRFSRRAAAGTLDQPFIGPPDTIPPVLSAGGKFGNR</sequence>
<feature type="region of interest" description="Disordered" evidence="1">
    <location>
        <begin position="1"/>
        <end position="26"/>
    </location>
</feature>
<protein>
    <submittedName>
        <fullName evidence="2">Uncharacterized protein</fullName>
    </submittedName>
</protein>
<comment type="caution">
    <text evidence="2">The sequence shown here is derived from an EMBL/GenBank/DDBJ whole genome shotgun (WGS) entry which is preliminary data.</text>
</comment>
<evidence type="ECO:0000313" key="3">
    <source>
        <dbReference type="Proteomes" id="UP000214646"/>
    </source>
</evidence>
<evidence type="ECO:0000313" key="2">
    <source>
        <dbReference type="EMBL" id="OWK35342.1"/>
    </source>
</evidence>
<dbReference type="AlphaFoldDB" id="A0A225D1E9"/>
<evidence type="ECO:0000256" key="1">
    <source>
        <dbReference type="SAM" id="MobiDB-lite"/>
    </source>
</evidence>
<reference evidence="3" key="1">
    <citation type="submission" date="2017-06" db="EMBL/GenBank/DDBJ databases">
        <title>Genome analysis of Fimbriiglobus ruber SP5, the first member of the order Planctomycetales with confirmed chitinolytic capability.</title>
        <authorList>
            <person name="Ravin N.V."/>
            <person name="Rakitin A.L."/>
            <person name="Ivanova A.A."/>
            <person name="Beletsky A.V."/>
            <person name="Kulichevskaya I.S."/>
            <person name="Mardanov A.V."/>
            <person name="Dedysh S.N."/>
        </authorList>
    </citation>
    <scope>NUCLEOTIDE SEQUENCE [LARGE SCALE GENOMIC DNA]</scope>
    <source>
        <strain evidence="3">SP5</strain>
    </source>
</reference>
<gene>
    <name evidence="2" type="ORF">FRUB_09503</name>
</gene>
<feature type="region of interest" description="Disordered" evidence="1">
    <location>
        <begin position="38"/>
        <end position="64"/>
    </location>
</feature>